<evidence type="ECO:0000259" key="18">
    <source>
        <dbReference type="PROSITE" id="PS51379"/>
    </source>
</evidence>
<keyword evidence="14" id="KW-0003">3Fe-4S</keyword>
<reference evidence="19" key="1">
    <citation type="submission" date="2021-03" db="EMBL/GenBank/DDBJ databases">
        <title>Comparative Genomics and Metabolomics in the genus Turicibacter.</title>
        <authorList>
            <person name="Maki J."/>
            <person name="Looft T."/>
        </authorList>
    </citation>
    <scope>NUCLEOTIDE SEQUENCE</scope>
    <source>
        <strain evidence="19">ISU324</strain>
    </source>
</reference>
<evidence type="ECO:0000259" key="17">
    <source>
        <dbReference type="PROSITE" id="PS51278"/>
    </source>
</evidence>
<dbReference type="InterPro" id="IPR002489">
    <property type="entry name" value="Glu_synth_asu_C"/>
</dbReference>
<keyword evidence="13" id="KW-0314">Glutamate biosynthesis</keyword>
<dbReference type="Pfam" id="PF01493">
    <property type="entry name" value="GXGXG"/>
    <property type="match status" value="1"/>
</dbReference>
<evidence type="ECO:0000256" key="6">
    <source>
        <dbReference type="ARBA" id="ARBA00022630"/>
    </source>
</evidence>
<keyword evidence="6" id="KW-0285">Flavoprotein</keyword>
<dbReference type="PANTHER" id="PTHR11938">
    <property type="entry name" value="FAD NADPH DEHYDROGENASE/OXIDOREDUCTASE"/>
    <property type="match status" value="1"/>
</dbReference>
<accession>A0A9Q9CLU6</accession>
<dbReference type="CDD" id="cd00713">
    <property type="entry name" value="GltS"/>
    <property type="match status" value="1"/>
</dbReference>
<organism evidence="19 20">
    <name type="scientific">Turicibacter bilis</name>
    <dbReference type="NCBI Taxonomy" id="2735723"/>
    <lineage>
        <taxon>Bacteria</taxon>
        <taxon>Bacillati</taxon>
        <taxon>Bacillota</taxon>
        <taxon>Erysipelotrichia</taxon>
        <taxon>Erysipelotrichales</taxon>
        <taxon>Turicibacteraceae</taxon>
        <taxon>Turicibacter</taxon>
    </lineage>
</organism>
<dbReference type="EMBL" id="CP071250">
    <property type="protein sequence ID" value="UUF08844.1"/>
    <property type="molecule type" value="Genomic_DNA"/>
</dbReference>
<keyword evidence="8" id="KW-0479">Metal-binding</keyword>
<evidence type="ECO:0000313" key="20">
    <source>
        <dbReference type="Proteomes" id="UP001058072"/>
    </source>
</evidence>
<comment type="similarity">
    <text evidence="3">Belongs to the glutamate synthase family.</text>
</comment>
<comment type="cofactor">
    <cofactor evidence="1">
        <name>FMN</name>
        <dbReference type="ChEBI" id="CHEBI:58210"/>
    </cofactor>
</comment>
<dbReference type="PROSITE" id="PS51278">
    <property type="entry name" value="GATASE_TYPE_2"/>
    <property type="match status" value="1"/>
</dbReference>
<evidence type="ECO:0000256" key="9">
    <source>
        <dbReference type="ARBA" id="ARBA00022962"/>
    </source>
</evidence>
<dbReference type="Proteomes" id="UP001058072">
    <property type="component" value="Chromosome"/>
</dbReference>
<comment type="catalytic activity">
    <reaction evidence="16">
        <text>2 L-glutamate + NADP(+) = L-glutamine + 2-oxoglutarate + NADPH + H(+)</text>
        <dbReference type="Rhea" id="RHEA:15501"/>
        <dbReference type="ChEBI" id="CHEBI:15378"/>
        <dbReference type="ChEBI" id="CHEBI:16810"/>
        <dbReference type="ChEBI" id="CHEBI:29985"/>
        <dbReference type="ChEBI" id="CHEBI:57783"/>
        <dbReference type="ChEBI" id="CHEBI:58349"/>
        <dbReference type="ChEBI" id="CHEBI:58359"/>
        <dbReference type="EC" id="1.4.1.13"/>
    </reaction>
</comment>
<keyword evidence="5" id="KW-0028">Amino-acid biosynthesis</keyword>
<evidence type="ECO:0000256" key="4">
    <source>
        <dbReference type="ARBA" id="ARBA00012079"/>
    </source>
</evidence>
<dbReference type="Gene3D" id="3.20.20.70">
    <property type="entry name" value="Aldolase class I"/>
    <property type="match status" value="2"/>
</dbReference>
<protein>
    <recommendedName>
        <fullName evidence="4">glutamate synthase (NADPH)</fullName>
        <ecNumber evidence="4">1.4.1.13</ecNumber>
    </recommendedName>
</protein>
<evidence type="ECO:0000256" key="10">
    <source>
        <dbReference type="ARBA" id="ARBA00023002"/>
    </source>
</evidence>
<dbReference type="Gene3D" id="3.60.20.10">
    <property type="entry name" value="Glutamine Phosphoribosylpyrophosphate, subunit 1, domain 1"/>
    <property type="match status" value="1"/>
</dbReference>
<dbReference type="SUPFAM" id="SSF51395">
    <property type="entry name" value="FMN-linked oxidoreductases"/>
    <property type="match status" value="1"/>
</dbReference>
<evidence type="ECO:0000256" key="8">
    <source>
        <dbReference type="ARBA" id="ARBA00022723"/>
    </source>
</evidence>
<dbReference type="Pfam" id="PF00310">
    <property type="entry name" value="GATase_2"/>
    <property type="match status" value="1"/>
</dbReference>
<feature type="domain" description="4Fe-4S ferredoxin-type" evidence="18">
    <location>
        <begin position="1042"/>
        <end position="1072"/>
    </location>
</feature>
<dbReference type="InterPro" id="IPR050711">
    <property type="entry name" value="ET-N_metabolism_enzyme"/>
</dbReference>
<gene>
    <name evidence="19" type="primary">gltB</name>
    <name evidence="19" type="ORF">J0J70_02205</name>
</gene>
<keyword evidence="7" id="KW-0288">FMN</keyword>
<evidence type="ECO:0000256" key="12">
    <source>
        <dbReference type="ARBA" id="ARBA00023014"/>
    </source>
</evidence>
<dbReference type="SUPFAM" id="SSF56235">
    <property type="entry name" value="N-terminal nucleophile aminohydrolases (Ntn hydrolases)"/>
    <property type="match status" value="1"/>
</dbReference>
<dbReference type="NCBIfam" id="NF008730">
    <property type="entry name" value="PRK11750.1"/>
    <property type="match status" value="1"/>
</dbReference>
<dbReference type="Pfam" id="PF04898">
    <property type="entry name" value="Glu_syn_central"/>
    <property type="match status" value="1"/>
</dbReference>
<dbReference type="PANTHER" id="PTHR11938:SF133">
    <property type="entry name" value="GLUTAMATE SYNTHASE (NADH)"/>
    <property type="match status" value="1"/>
</dbReference>
<dbReference type="InterPro" id="IPR013785">
    <property type="entry name" value="Aldolase_TIM"/>
</dbReference>
<evidence type="ECO:0000256" key="11">
    <source>
        <dbReference type="ARBA" id="ARBA00023004"/>
    </source>
</evidence>
<keyword evidence="11" id="KW-0408">Iron</keyword>
<evidence type="ECO:0000256" key="7">
    <source>
        <dbReference type="ARBA" id="ARBA00022643"/>
    </source>
</evidence>
<keyword evidence="9" id="KW-0315">Glutamine amidotransferase</keyword>
<dbReference type="InterPro" id="IPR036485">
    <property type="entry name" value="Glu_synth_asu_C_sf"/>
</dbReference>
<evidence type="ECO:0000256" key="5">
    <source>
        <dbReference type="ARBA" id="ARBA00022605"/>
    </source>
</evidence>
<evidence type="ECO:0000256" key="14">
    <source>
        <dbReference type="ARBA" id="ARBA00023291"/>
    </source>
</evidence>
<name>A0A9Q9CLU6_9FIRM</name>
<comment type="cofactor">
    <cofactor evidence="2">
        <name>[3Fe-4S] cluster</name>
        <dbReference type="ChEBI" id="CHEBI:21137"/>
    </cofactor>
</comment>
<evidence type="ECO:0000256" key="3">
    <source>
        <dbReference type="ARBA" id="ARBA00009716"/>
    </source>
</evidence>
<feature type="domain" description="Glutamine amidotransferase type-2" evidence="17">
    <location>
        <begin position="7"/>
        <end position="383"/>
    </location>
</feature>
<dbReference type="EC" id="1.4.1.13" evidence="4"/>
<dbReference type="GO" id="GO:0046872">
    <property type="term" value="F:metal ion binding"/>
    <property type="evidence" value="ECO:0007669"/>
    <property type="project" value="UniProtKB-KW"/>
</dbReference>
<dbReference type="RefSeq" id="WP_212724471.1">
    <property type="nucleotide sequence ID" value="NZ_CP071250.1"/>
</dbReference>
<dbReference type="GO" id="GO:0006537">
    <property type="term" value="P:glutamate biosynthetic process"/>
    <property type="evidence" value="ECO:0007669"/>
    <property type="project" value="UniProtKB-KW"/>
</dbReference>
<evidence type="ECO:0000256" key="2">
    <source>
        <dbReference type="ARBA" id="ARBA00001927"/>
    </source>
</evidence>
<dbReference type="InterPro" id="IPR017932">
    <property type="entry name" value="GATase_2_dom"/>
</dbReference>
<dbReference type="InterPro" id="IPR017896">
    <property type="entry name" value="4Fe4S_Fe-S-bd"/>
</dbReference>
<evidence type="ECO:0000256" key="13">
    <source>
        <dbReference type="ARBA" id="ARBA00023164"/>
    </source>
</evidence>
<evidence type="ECO:0000256" key="16">
    <source>
        <dbReference type="ARBA" id="ARBA00048151"/>
    </source>
</evidence>
<dbReference type="InterPro" id="IPR029055">
    <property type="entry name" value="Ntn_hydrolases_N"/>
</dbReference>
<dbReference type="PROSITE" id="PS51379">
    <property type="entry name" value="4FE4S_FER_2"/>
    <property type="match status" value="1"/>
</dbReference>
<evidence type="ECO:0000256" key="15">
    <source>
        <dbReference type="ARBA" id="ARBA00029440"/>
    </source>
</evidence>
<dbReference type="Gene3D" id="2.160.20.60">
    <property type="entry name" value="Glutamate synthase, alpha subunit, C-terminal domain"/>
    <property type="match status" value="1"/>
</dbReference>
<proteinExistence type="inferred from homology"/>
<dbReference type="GO" id="GO:0004355">
    <property type="term" value="F:glutamate synthase (NADPH) activity"/>
    <property type="evidence" value="ECO:0007669"/>
    <property type="project" value="UniProtKB-EC"/>
</dbReference>
<dbReference type="CDD" id="cd02808">
    <property type="entry name" value="GltS_FMN"/>
    <property type="match status" value="1"/>
</dbReference>
<keyword evidence="10 19" id="KW-0560">Oxidoreductase</keyword>
<evidence type="ECO:0000313" key="19">
    <source>
        <dbReference type="EMBL" id="UUF08844.1"/>
    </source>
</evidence>
<dbReference type="InterPro" id="IPR002932">
    <property type="entry name" value="Glu_synthdom"/>
</dbReference>
<dbReference type="GO" id="GO:0019676">
    <property type="term" value="P:ammonia assimilation cycle"/>
    <property type="evidence" value="ECO:0007669"/>
    <property type="project" value="TreeGrafter"/>
</dbReference>
<dbReference type="Pfam" id="PF01645">
    <property type="entry name" value="Glu_synthase"/>
    <property type="match status" value="1"/>
</dbReference>
<dbReference type="GO" id="GO:0051538">
    <property type="term" value="F:3 iron, 4 sulfur cluster binding"/>
    <property type="evidence" value="ECO:0007669"/>
    <property type="project" value="UniProtKB-KW"/>
</dbReference>
<sequence>MFDHSNCGIGAIANLDGAYSHEIIEQGMTLLKALSHRGGTSKDGTGDGCGILLQIPKHFYHKKYGISGPFAVMMAFLPKEIEDRKVAVDSIYEAVHHFNMKVIKEIEVPVDSTFLTPTAKKTEPIPTQFIFDMTNYDEAMLYKLRRRIEQHFKDAKLSDRACYILSCSSQTIVYKGLLRPEELPNYYLDLKDEDFTSNFCIVHQRFSTNTKPSWNLAQPFRYLAHNGEINTVSGNIKWSNARVGLATHQEVYPICNERHSDSANLDRTLEALLHENFELEDAVTRLLPKAYEQDARLSDDLKAYYEYSGLKQEAWDGPAGVIVCDGHKLIATLDRNGLRPFRYIQTENQIILASEIGVLNTPLEDIKVASRIQASEILCVDLDTQTITTDADIKAVLATQQPYREWLSEKVIKPNATHNFCPDIQNFEENEKKFAYTKAEYLQELKSLVETGKEAIGSFPYTAALNLLQDRPQLFFDFFKQNFAQVTNPPLDSIREKSVFSLTSSLTSVTSLHDGKLDFPVYEFSTPLITSDQFEAILNEKQFNPAIISLACQTTLCESIEIFKANIKKTVNEGTKVIILDQEAAGKVIPSLMATTVAHDVLVDLGKRLEVRLVVKSADARLPIHHAMLIAYGADVIFPYFCYEYIARQVENKDEALSTYIKGCDAALLKLMAKMGIATIASYRGSKVFEVVGLDEEVTSLFTTKASIFGGKSFEDLDTNLLGEGLDLNKVNEYQNMDSTFMNHAYSKKFIKDIKAAVAANDYETFKAIMEAERNRKINLRDCLELQSETQLPLEEVQSEEEIVRQFVASAMSYGALSIEAHRTIARAMNELGAASNSGEGGELVERFGTITASKVKQVASGRFGVTYDYLRSAQEIQIKMAQGAKPGEGGHLPKSKVDEHIARVRYAKQGVDLISPPPHHDIYSIEDLAQLIYDLQTTNPSATVSVKLASLANVGTIANGVVKAGAKKVVISGFNGGTGASPKSSLKYTGLPWEYGLFQTHKSLLENDVRHETLIQVDGQIKSGYDVVLGSILGADEFGFGTMCLVMVDCIGCKQCHTGKCPAGITTQNETLRSRLKEDPTMLKTYMTFVARQTRELMANLGVRTLAELRGRTELIQIPTENAYHLKLDWLESLPVTQEMNVVNPTLNAVNLSTNEVNTIDTSLRTLGVQFVSEEARTFKTYGYAGQSFGALMNESVELIHTGYANDYVGKGLSGGHITVKADETTRKKADQDPTYTNHHLIAGNTILYGATSGTCYLEGRVGERFAVRNSGATAVNHGMGVHACEYMTGGVVVSLGSVQANVGAGMTGGLLYLYKAKYLNEKLNESYVKAFDMKNRHIEILKEILVDYVAKTNNQLATQILNNFEHEVLNFTLVTSADYYQLEL</sequence>
<evidence type="ECO:0000256" key="1">
    <source>
        <dbReference type="ARBA" id="ARBA00001917"/>
    </source>
</evidence>
<dbReference type="InterPro" id="IPR006982">
    <property type="entry name" value="Glu_synth_centr_N"/>
</dbReference>
<comment type="pathway">
    <text evidence="15">Amino-acid biosynthesis.</text>
</comment>
<keyword evidence="12" id="KW-0411">Iron-sulfur</keyword>
<dbReference type="SUPFAM" id="SSF69336">
    <property type="entry name" value="Alpha subunit of glutamate synthase, C-terminal domain"/>
    <property type="match status" value="1"/>
</dbReference>